<dbReference type="AlphaFoldDB" id="A0A5J4L2P7"/>
<dbReference type="EMBL" id="BLAB01000001">
    <property type="protein sequence ID" value="GER93111.1"/>
    <property type="molecule type" value="Genomic_DNA"/>
</dbReference>
<keyword evidence="1" id="KW-0812">Transmembrane</keyword>
<keyword evidence="1" id="KW-0472">Membrane</keyword>
<reference evidence="2" key="1">
    <citation type="submission" date="2019-10" db="EMBL/GenBank/DDBJ databases">
        <title>Metagenomic sequencing of thiosulfate-disproportionating enrichment culture.</title>
        <authorList>
            <person name="Umezawa K."/>
            <person name="Kojima H."/>
            <person name="Fukui M."/>
        </authorList>
    </citation>
    <scope>NUCLEOTIDE SEQUENCE</scope>
    <source>
        <strain evidence="2">45J</strain>
    </source>
</reference>
<keyword evidence="1" id="KW-1133">Transmembrane helix</keyword>
<name>A0A5J4L2P7_9ZZZZ</name>
<gene>
    <name evidence="2" type="ORF">A45J_0844</name>
</gene>
<feature type="transmembrane region" description="Helical" evidence="1">
    <location>
        <begin position="108"/>
        <end position="129"/>
    </location>
</feature>
<organism evidence="2">
    <name type="scientific">hot springs metagenome</name>
    <dbReference type="NCBI Taxonomy" id="433727"/>
    <lineage>
        <taxon>unclassified sequences</taxon>
        <taxon>metagenomes</taxon>
        <taxon>ecological metagenomes</taxon>
    </lineage>
</organism>
<comment type="caution">
    <text evidence="2">The sequence shown here is derived from an EMBL/GenBank/DDBJ whole genome shotgun (WGS) entry which is preliminary data.</text>
</comment>
<evidence type="ECO:0000313" key="2">
    <source>
        <dbReference type="EMBL" id="GER93111.1"/>
    </source>
</evidence>
<sequence>MNSKKPHTLPPSVIYCFFALGIISAIAFRAIIVFQRLEPSWVRPVWYVGVLGYMVFFLYRYYIAEKRKKAIENFQLIEKLKTNACLTDEDREVVIYLLSSIKKSPENVNYFIIFLLSILAIIADIYFALS</sequence>
<proteinExistence type="predicted"/>
<feature type="transmembrane region" description="Helical" evidence="1">
    <location>
        <begin position="12"/>
        <end position="32"/>
    </location>
</feature>
<evidence type="ECO:0000256" key="1">
    <source>
        <dbReference type="SAM" id="Phobius"/>
    </source>
</evidence>
<feature type="transmembrane region" description="Helical" evidence="1">
    <location>
        <begin position="44"/>
        <end position="63"/>
    </location>
</feature>
<accession>A0A5J4L2P7</accession>
<protein>
    <submittedName>
        <fullName evidence="2">Uncharacterized protein</fullName>
    </submittedName>
</protein>